<feature type="region of interest" description="Disordered" evidence="1">
    <location>
        <begin position="18"/>
        <end position="76"/>
    </location>
</feature>
<comment type="caution">
    <text evidence="2">The sequence shown here is derived from an EMBL/GenBank/DDBJ whole genome shotgun (WGS) entry which is preliminary data.</text>
</comment>
<feature type="compositionally biased region" description="Basic and acidic residues" evidence="1">
    <location>
        <begin position="51"/>
        <end position="62"/>
    </location>
</feature>
<dbReference type="Proteomes" id="UP000835052">
    <property type="component" value="Unassembled WGS sequence"/>
</dbReference>
<organism evidence="2 3">
    <name type="scientific">Caenorhabditis auriculariae</name>
    <dbReference type="NCBI Taxonomy" id="2777116"/>
    <lineage>
        <taxon>Eukaryota</taxon>
        <taxon>Metazoa</taxon>
        <taxon>Ecdysozoa</taxon>
        <taxon>Nematoda</taxon>
        <taxon>Chromadorea</taxon>
        <taxon>Rhabditida</taxon>
        <taxon>Rhabditina</taxon>
        <taxon>Rhabditomorpha</taxon>
        <taxon>Rhabditoidea</taxon>
        <taxon>Rhabditidae</taxon>
        <taxon>Peloderinae</taxon>
        <taxon>Caenorhabditis</taxon>
    </lineage>
</organism>
<gene>
    <name evidence="2" type="ORF">CAUJ_LOCUS11815</name>
</gene>
<dbReference type="AlphaFoldDB" id="A0A8S1HH07"/>
<evidence type="ECO:0000313" key="2">
    <source>
        <dbReference type="EMBL" id="CAD6195897.1"/>
    </source>
</evidence>
<proteinExistence type="predicted"/>
<protein>
    <submittedName>
        <fullName evidence="2">Uncharacterized protein</fullName>
    </submittedName>
</protein>
<evidence type="ECO:0000256" key="1">
    <source>
        <dbReference type="SAM" id="MobiDB-lite"/>
    </source>
</evidence>
<evidence type="ECO:0000313" key="3">
    <source>
        <dbReference type="Proteomes" id="UP000835052"/>
    </source>
</evidence>
<sequence>METALLIFGQCKRADFTQNARDQKERTRKQPWLVANGFGDKWMKNNGETSSRVEETSRHHREEEEDPVLRGGGPEN</sequence>
<accession>A0A8S1HH07</accession>
<reference evidence="2" key="1">
    <citation type="submission" date="2020-10" db="EMBL/GenBank/DDBJ databases">
        <authorList>
            <person name="Kikuchi T."/>
        </authorList>
    </citation>
    <scope>NUCLEOTIDE SEQUENCE</scope>
    <source>
        <strain evidence="2">NKZ352</strain>
    </source>
</reference>
<dbReference type="EMBL" id="CAJGYM010000062">
    <property type="protein sequence ID" value="CAD6195897.1"/>
    <property type="molecule type" value="Genomic_DNA"/>
</dbReference>
<keyword evidence="3" id="KW-1185">Reference proteome</keyword>
<name>A0A8S1HH07_9PELO</name>